<organism evidence="1 2">
    <name type="scientific">Aphis craccivora</name>
    <name type="common">Cowpea aphid</name>
    <dbReference type="NCBI Taxonomy" id="307492"/>
    <lineage>
        <taxon>Eukaryota</taxon>
        <taxon>Metazoa</taxon>
        <taxon>Ecdysozoa</taxon>
        <taxon>Arthropoda</taxon>
        <taxon>Hexapoda</taxon>
        <taxon>Insecta</taxon>
        <taxon>Pterygota</taxon>
        <taxon>Neoptera</taxon>
        <taxon>Paraneoptera</taxon>
        <taxon>Hemiptera</taxon>
        <taxon>Sternorrhyncha</taxon>
        <taxon>Aphidomorpha</taxon>
        <taxon>Aphidoidea</taxon>
        <taxon>Aphididae</taxon>
        <taxon>Aphidini</taxon>
        <taxon>Aphis</taxon>
        <taxon>Aphis</taxon>
    </lineage>
</organism>
<evidence type="ECO:0000313" key="2">
    <source>
        <dbReference type="Proteomes" id="UP000478052"/>
    </source>
</evidence>
<evidence type="ECO:0000313" key="1">
    <source>
        <dbReference type="EMBL" id="KAF0715087.1"/>
    </source>
</evidence>
<sequence length="77" mass="8929">YGRIALILVELHLGLKKVIVELHSGEKQVVVELHLGSKKVFQPNYYTFEGVKLLVNTHFPSHLYRLRTDNDFNHRCG</sequence>
<reference evidence="1 2" key="1">
    <citation type="submission" date="2019-08" db="EMBL/GenBank/DDBJ databases">
        <title>Whole genome of Aphis craccivora.</title>
        <authorList>
            <person name="Voronova N.V."/>
            <person name="Shulinski R.S."/>
            <person name="Bandarenka Y.V."/>
            <person name="Zhorov D.G."/>
            <person name="Warner D."/>
        </authorList>
    </citation>
    <scope>NUCLEOTIDE SEQUENCE [LARGE SCALE GENOMIC DNA]</scope>
    <source>
        <strain evidence="1">180601</strain>
        <tissue evidence="1">Whole Body</tissue>
    </source>
</reference>
<gene>
    <name evidence="1" type="ORF">FWK35_00036457</name>
</gene>
<protein>
    <submittedName>
        <fullName evidence="1">Uncharacterized protein</fullName>
    </submittedName>
</protein>
<feature type="non-terminal residue" evidence="1">
    <location>
        <position position="1"/>
    </location>
</feature>
<keyword evidence="2" id="KW-1185">Reference proteome</keyword>
<comment type="caution">
    <text evidence="1">The sequence shown here is derived from an EMBL/GenBank/DDBJ whole genome shotgun (WGS) entry which is preliminary data.</text>
</comment>
<accession>A0A6G0W1V3</accession>
<dbReference type="EMBL" id="VUJU01010246">
    <property type="protein sequence ID" value="KAF0715087.1"/>
    <property type="molecule type" value="Genomic_DNA"/>
</dbReference>
<dbReference type="AlphaFoldDB" id="A0A6G0W1V3"/>
<name>A0A6G0W1V3_APHCR</name>
<dbReference type="Proteomes" id="UP000478052">
    <property type="component" value="Unassembled WGS sequence"/>
</dbReference>
<feature type="non-terminal residue" evidence="1">
    <location>
        <position position="77"/>
    </location>
</feature>
<proteinExistence type="predicted"/>